<dbReference type="PRINTS" id="PR00119">
    <property type="entry name" value="CATATPASE"/>
</dbReference>
<feature type="transmembrane region" description="Helical" evidence="15">
    <location>
        <begin position="572"/>
        <end position="591"/>
    </location>
</feature>
<evidence type="ECO:0000256" key="1">
    <source>
        <dbReference type="ARBA" id="ARBA00004127"/>
    </source>
</evidence>
<dbReference type="FunFam" id="2.70.150.10:FF:000068">
    <property type="entry name" value="Copper resistance-associated P-type ATPase"/>
    <property type="match status" value="1"/>
</dbReference>
<dbReference type="PANTHER" id="PTHR43520:SF32">
    <property type="entry name" value="COPPER RESISTANCE P-TYPE ATPASE (EUROFUNG)"/>
    <property type="match status" value="1"/>
</dbReference>
<proteinExistence type="inferred from homology"/>
<keyword evidence="6" id="KW-0677">Repeat</keyword>
<dbReference type="Pfam" id="PF00403">
    <property type="entry name" value="HMA"/>
    <property type="match status" value="2"/>
</dbReference>
<dbReference type="InterPro" id="IPR017969">
    <property type="entry name" value="Heavy-metal-associated_CS"/>
</dbReference>
<feature type="transmembrane region" description="Helical" evidence="15">
    <location>
        <begin position="1179"/>
        <end position="1200"/>
    </location>
</feature>
<keyword evidence="4 15" id="KW-0812">Transmembrane</keyword>
<accession>A0A6A6BV04</accession>
<organism evidence="17 18">
    <name type="scientific">Aplosporella prunicola CBS 121167</name>
    <dbReference type="NCBI Taxonomy" id="1176127"/>
    <lineage>
        <taxon>Eukaryota</taxon>
        <taxon>Fungi</taxon>
        <taxon>Dikarya</taxon>
        <taxon>Ascomycota</taxon>
        <taxon>Pezizomycotina</taxon>
        <taxon>Dothideomycetes</taxon>
        <taxon>Dothideomycetes incertae sedis</taxon>
        <taxon>Botryosphaeriales</taxon>
        <taxon>Aplosporellaceae</taxon>
        <taxon>Aplosporella</taxon>
    </lineage>
</organism>
<feature type="domain" description="HMA" evidence="16">
    <location>
        <begin position="13"/>
        <end position="79"/>
    </location>
</feature>
<dbReference type="InterPro" id="IPR027256">
    <property type="entry name" value="P-typ_ATPase_IB"/>
</dbReference>
<comment type="subcellular location">
    <subcellularLocation>
        <location evidence="1">Endomembrane system</location>
        <topology evidence="1">Multi-pass membrane protein</topology>
    </subcellularLocation>
    <subcellularLocation>
        <location evidence="15">Membrane</location>
    </subcellularLocation>
</comment>
<gene>
    <name evidence="17" type="ORF">K452DRAFT_218580</name>
</gene>
<evidence type="ECO:0000256" key="15">
    <source>
        <dbReference type="RuleBase" id="RU362081"/>
    </source>
</evidence>
<dbReference type="Gene3D" id="3.40.1110.10">
    <property type="entry name" value="Calcium-transporting ATPase, cytoplasmic domain N"/>
    <property type="match status" value="1"/>
</dbReference>
<dbReference type="GO" id="GO:0016020">
    <property type="term" value="C:membrane"/>
    <property type="evidence" value="ECO:0007669"/>
    <property type="project" value="UniProtKB-SubCell"/>
</dbReference>
<dbReference type="InterPro" id="IPR018303">
    <property type="entry name" value="ATPase_P-typ_P_site"/>
</dbReference>
<evidence type="ECO:0000256" key="10">
    <source>
        <dbReference type="ARBA" id="ARBA00022967"/>
    </source>
</evidence>
<dbReference type="GO" id="GO:0043682">
    <property type="term" value="F:P-type divalent copper transporter activity"/>
    <property type="evidence" value="ECO:0007669"/>
    <property type="project" value="TreeGrafter"/>
</dbReference>
<dbReference type="Gene3D" id="3.30.70.100">
    <property type="match status" value="3"/>
</dbReference>
<evidence type="ECO:0000256" key="11">
    <source>
        <dbReference type="ARBA" id="ARBA00022989"/>
    </source>
</evidence>
<dbReference type="NCBIfam" id="TIGR01525">
    <property type="entry name" value="ATPase-IB_hvy"/>
    <property type="match status" value="1"/>
</dbReference>
<dbReference type="GeneID" id="54293860"/>
<evidence type="ECO:0000256" key="9">
    <source>
        <dbReference type="ARBA" id="ARBA00022842"/>
    </source>
</evidence>
<dbReference type="Gene3D" id="2.70.150.10">
    <property type="entry name" value="Calcium-transporting ATPase, cytoplasmic transduction domain A"/>
    <property type="match status" value="1"/>
</dbReference>
<dbReference type="InterPro" id="IPR023298">
    <property type="entry name" value="ATPase_P-typ_TM_dom_sf"/>
</dbReference>
<dbReference type="CDD" id="cd00371">
    <property type="entry name" value="HMA"/>
    <property type="match status" value="3"/>
</dbReference>
<evidence type="ECO:0000256" key="4">
    <source>
        <dbReference type="ARBA" id="ARBA00022692"/>
    </source>
</evidence>
<dbReference type="PROSITE" id="PS50846">
    <property type="entry name" value="HMA_2"/>
    <property type="match status" value="3"/>
</dbReference>
<keyword evidence="8 15" id="KW-0067">ATP-binding</keyword>
<evidence type="ECO:0000256" key="3">
    <source>
        <dbReference type="ARBA" id="ARBA00022448"/>
    </source>
</evidence>
<dbReference type="AlphaFoldDB" id="A0A6A6BV04"/>
<dbReference type="InterPro" id="IPR006121">
    <property type="entry name" value="HMA_dom"/>
</dbReference>
<dbReference type="SUPFAM" id="SSF81653">
    <property type="entry name" value="Calcium ATPase, transduction domain A"/>
    <property type="match status" value="1"/>
</dbReference>
<evidence type="ECO:0000256" key="7">
    <source>
        <dbReference type="ARBA" id="ARBA00022741"/>
    </source>
</evidence>
<keyword evidence="5 15" id="KW-0479">Metal-binding</keyword>
<dbReference type="InterPro" id="IPR023299">
    <property type="entry name" value="ATPase_P-typ_cyto_dom_N"/>
</dbReference>
<evidence type="ECO:0000256" key="2">
    <source>
        <dbReference type="ARBA" id="ARBA00006024"/>
    </source>
</evidence>
<dbReference type="SFLD" id="SFLDG00002">
    <property type="entry name" value="C1.7:_P-type_atpase_like"/>
    <property type="match status" value="1"/>
</dbReference>
<dbReference type="SUPFAM" id="SSF81665">
    <property type="entry name" value="Calcium ATPase, transmembrane domain M"/>
    <property type="match status" value="1"/>
</dbReference>
<dbReference type="InterPro" id="IPR001757">
    <property type="entry name" value="P_typ_ATPase"/>
</dbReference>
<feature type="transmembrane region" description="Helical" evidence="15">
    <location>
        <begin position="518"/>
        <end position="536"/>
    </location>
</feature>
<keyword evidence="12" id="KW-0186">Copper</keyword>
<dbReference type="FunFam" id="3.30.70.100:FF:000043">
    <property type="entry name" value="Copper-transporting ATPase 2"/>
    <property type="match status" value="1"/>
</dbReference>
<dbReference type="InterPro" id="IPR059000">
    <property type="entry name" value="ATPase_P-type_domA"/>
</dbReference>
<feature type="domain" description="HMA" evidence="16">
    <location>
        <begin position="210"/>
        <end position="275"/>
    </location>
</feature>
<dbReference type="NCBIfam" id="TIGR00003">
    <property type="entry name" value="copper ion binding protein"/>
    <property type="match status" value="1"/>
</dbReference>
<evidence type="ECO:0000256" key="6">
    <source>
        <dbReference type="ARBA" id="ARBA00022737"/>
    </source>
</evidence>
<dbReference type="CDD" id="cd02094">
    <property type="entry name" value="P-type_ATPase_Cu-like"/>
    <property type="match status" value="1"/>
</dbReference>
<dbReference type="InterPro" id="IPR023214">
    <property type="entry name" value="HAD_sf"/>
</dbReference>
<dbReference type="InterPro" id="IPR044492">
    <property type="entry name" value="P_typ_ATPase_HD_dom"/>
</dbReference>
<evidence type="ECO:0000256" key="5">
    <source>
        <dbReference type="ARBA" id="ARBA00022723"/>
    </source>
</evidence>
<keyword evidence="18" id="KW-1185">Reference proteome</keyword>
<dbReference type="FunFam" id="3.30.70.100:FF:000001">
    <property type="entry name" value="ATPase copper transporting beta"/>
    <property type="match status" value="1"/>
</dbReference>
<comment type="similarity">
    <text evidence="2 15">Belongs to the cation transport ATPase (P-type) (TC 3.A.3) family. Type IB subfamily.</text>
</comment>
<dbReference type="RefSeq" id="XP_033402346.1">
    <property type="nucleotide sequence ID" value="XM_033536364.1"/>
</dbReference>
<dbReference type="SFLD" id="SFLDS00003">
    <property type="entry name" value="Haloacid_Dehalogenase"/>
    <property type="match status" value="1"/>
</dbReference>
<dbReference type="Proteomes" id="UP000799438">
    <property type="component" value="Unassembled WGS sequence"/>
</dbReference>
<dbReference type="SUPFAM" id="SSF56784">
    <property type="entry name" value="HAD-like"/>
    <property type="match status" value="1"/>
</dbReference>
<dbReference type="PANTHER" id="PTHR43520">
    <property type="entry name" value="ATP7, ISOFORM B"/>
    <property type="match status" value="1"/>
</dbReference>
<evidence type="ECO:0000256" key="8">
    <source>
        <dbReference type="ARBA" id="ARBA00022840"/>
    </source>
</evidence>
<feature type="transmembrane region" description="Helical" evidence="15">
    <location>
        <begin position="603"/>
        <end position="621"/>
    </location>
</feature>
<feature type="transmembrane region" description="Helical" evidence="15">
    <location>
        <begin position="804"/>
        <end position="827"/>
    </location>
</feature>
<keyword evidence="3" id="KW-0813">Transport</keyword>
<reference evidence="17" key="1">
    <citation type="journal article" date="2020" name="Stud. Mycol.">
        <title>101 Dothideomycetes genomes: a test case for predicting lifestyles and emergence of pathogens.</title>
        <authorList>
            <person name="Haridas S."/>
            <person name="Albert R."/>
            <person name="Binder M."/>
            <person name="Bloem J."/>
            <person name="Labutti K."/>
            <person name="Salamov A."/>
            <person name="Andreopoulos B."/>
            <person name="Baker S."/>
            <person name="Barry K."/>
            <person name="Bills G."/>
            <person name="Bluhm B."/>
            <person name="Cannon C."/>
            <person name="Castanera R."/>
            <person name="Culley D."/>
            <person name="Daum C."/>
            <person name="Ezra D."/>
            <person name="Gonzalez J."/>
            <person name="Henrissat B."/>
            <person name="Kuo A."/>
            <person name="Liang C."/>
            <person name="Lipzen A."/>
            <person name="Lutzoni F."/>
            <person name="Magnuson J."/>
            <person name="Mondo S."/>
            <person name="Nolan M."/>
            <person name="Ohm R."/>
            <person name="Pangilinan J."/>
            <person name="Park H.-J."/>
            <person name="Ramirez L."/>
            <person name="Alfaro M."/>
            <person name="Sun H."/>
            <person name="Tritt A."/>
            <person name="Yoshinaga Y."/>
            <person name="Zwiers L.-H."/>
            <person name="Turgeon B."/>
            <person name="Goodwin S."/>
            <person name="Spatafora J."/>
            <person name="Crous P."/>
            <person name="Grigoriev I."/>
        </authorList>
    </citation>
    <scope>NUCLEOTIDE SEQUENCE</scope>
    <source>
        <strain evidence="17">CBS 121167</strain>
    </source>
</reference>
<dbReference type="Pfam" id="PF00702">
    <property type="entry name" value="Hydrolase"/>
    <property type="match status" value="1"/>
</dbReference>
<dbReference type="SUPFAM" id="SSF81660">
    <property type="entry name" value="Metal cation-transporting ATPase, ATP-binding domain N"/>
    <property type="match status" value="1"/>
</dbReference>
<dbReference type="GO" id="GO:0055070">
    <property type="term" value="P:copper ion homeostasis"/>
    <property type="evidence" value="ECO:0007669"/>
    <property type="project" value="TreeGrafter"/>
</dbReference>
<dbReference type="NCBIfam" id="TIGR01494">
    <property type="entry name" value="ATPase_P-type"/>
    <property type="match status" value="1"/>
</dbReference>
<dbReference type="PROSITE" id="PS00154">
    <property type="entry name" value="ATPASE_E1_E2"/>
    <property type="match status" value="1"/>
</dbReference>
<keyword evidence="9" id="KW-0460">Magnesium</keyword>
<dbReference type="InterPro" id="IPR036163">
    <property type="entry name" value="HMA_dom_sf"/>
</dbReference>
<feature type="transmembrane region" description="Helical" evidence="15">
    <location>
        <begin position="474"/>
        <end position="498"/>
    </location>
</feature>
<evidence type="ECO:0000256" key="13">
    <source>
        <dbReference type="ARBA" id="ARBA00023065"/>
    </source>
</evidence>
<dbReference type="GO" id="GO:0005524">
    <property type="term" value="F:ATP binding"/>
    <property type="evidence" value="ECO:0007669"/>
    <property type="project" value="UniProtKB-UniRule"/>
</dbReference>
<feature type="transmembrane region" description="Helical" evidence="15">
    <location>
        <begin position="761"/>
        <end position="784"/>
    </location>
</feature>
<protein>
    <recommendedName>
        <fullName evidence="16">HMA domain-containing protein</fullName>
    </recommendedName>
</protein>
<dbReference type="SFLD" id="SFLDF00027">
    <property type="entry name" value="p-type_atpase"/>
    <property type="match status" value="1"/>
</dbReference>
<evidence type="ECO:0000313" key="17">
    <source>
        <dbReference type="EMBL" id="KAF2146637.1"/>
    </source>
</evidence>
<dbReference type="EMBL" id="ML995475">
    <property type="protein sequence ID" value="KAF2146637.1"/>
    <property type="molecule type" value="Genomic_DNA"/>
</dbReference>
<keyword evidence="7 15" id="KW-0547">Nucleotide-binding</keyword>
<evidence type="ECO:0000256" key="14">
    <source>
        <dbReference type="ARBA" id="ARBA00023136"/>
    </source>
</evidence>
<sequence length="1216" mass="131367">MSPRVGASTPQLQSSTIFISNLHCPSCVNSIVEALNKLDPAPVAVSHSIVSHSVTVRHHPELSNDTIAKALEFAGFEVHSIFQDSNALGTEQIASPVLPSGEWESSLEQAVHKWRQSWRESWRQSRMPDMQQMEKHLTCCAECAAGKDSSASKKRRTKTYDEKEIELDSVGLVTEAAKEHGDIEKQSIVSDAPSSLESIVVASPQAPQLYQASIAITGMTCSACTNAITRQVEELPYVRSIAVSLMTHSASVDFEGKDNVSNIIETIEDTGFDASLDNVKELSSPKKSVQQSDSDKWRAVFAVGGMTCSACTNSVTDALKQRDWIETVDVVLISNSATVVFDGKEHLDEIKEAIEDVGFEATLDIVENLEQERPEDVERLITIRIDNMFCQHCPTNIVNALERHFKGTVQIEKPPTFDDPLIELKYIPALPKLTIREIIATISDVHPTLSPSVYHPPTLEERAKQMHARERSRVLFRLGLSITVAIPTFIIGIVYMSLVSAENSTRMFLMADMWSGKVSRAQWALFVLATPVYFFAADSFHRRAIKEVRALWRPGSKTPIIQRFYRFGSMNMLMCLGTSIAYFASIAELGLGACGMHVGDSDYYFDSVVFLTMFILIGRFLEAYSKTRTGDAVTALGSLRPDEAILVDTVKMQDQKVGVDLLEVGDVVRVQHGASPPFDGVVMDAAAKFDESSLTGEARPVNKDIGDTVYAGTVNKGGPIQVRLSSISGTSMLDQIIKVVREGQTRRAPVERVADMITGHFVPCVTAVAVTTWTIWLSLGLSGALPEDYRGGDSGSWPLWSLRFAIAVFVVACPCGIGLASPTALFVGGGLAARHGILVKGGGEAFQEASTLDAIVFDKTGTLTQGGDPAVTDVEVLAQGNPEKVYELAARLEEGSGHPIATAIMSYCASRSSQQNFQVTSAEEISGKGMKAEIKVQSSGARIFKAIIGNEALMADHSIAMGSATAAKLDDWKRQGKSVALMGICTSTSETGAEMWTLSVAFAISDPLRPESLPTVTSLQQRGIDVWMLSGDNPTTAHAIGARVGIPPSNIIAGVLPDQKAEKIQYLQKMLPPKGRGKKRATVAMVGDGINDSPALTMADVGVAIGSGSDVAISSADFILVTSRLDAVLTLVDLSRIVFRRVWFNFAWALVYNLAAMPIAAGVLFPAKTASGAHIRLDPVWASLAMALSSFSVVCSSLLLRSKIPGVGFRPKVSSQ</sequence>
<feature type="transmembrane region" description="Helical" evidence="15">
    <location>
        <begin position="1142"/>
        <end position="1167"/>
    </location>
</feature>
<dbReference type="OrthoDB" id="432719at2759"/>
<dbReference type="InterPro" id="IPR006122">
    <property type="entry name" value="HMA_Cu_ion-bd"/>
</dbReference>
<evidence type="ECO:0000256" key="12">
    <source>
        <dbReference type="ARBA" id="ARBA00023008"/>
    </source>
</evidence>
<keyword evidence="14 15" id="KW-0472">Membrane</keyword>
<name>A0A6A6BV04_9PEZI</name>
<keyword evidence="10" id="KW-1278">Translocase</keyword>
<keyword evidence="13" id="KW-0406">Ion transport</keyword>
<evidence type="ECO:0000313" key="18">
    <source>
        <dbReference type="Proteomes" id="UP000799438"/>
    </source>
</evidence>
<dbReference type="InterPro" id="IPR036412">
    <property type="entry name" value="HAD-like_sf"/>
</dbReference>
<evidence type="ECO:0000259" key="16">
    <source>
        <dbReference type="PROSITE" id="PS50846"/>
    </source>
</evidence>
<dbReference type="Pfam" id="PF00122">
    <property type="entry name" value="E1-E2_ATPase"/>
    <property type="match status" value="1"/>
</dbReference>
<feature type="domain" description="HMA" evidence="16">
    <location>
        <begin position="297"/>
        <end position="362"/>
    </location>
</feature>
<dbReference type="GO" id="GO:0016887">
    <property type="term" value="F:ATP hydrolysis activity"/>
    <property type="evidence" value="ECO:0007669"/>
    <property type="project" value="InterPro"/>
</dbReference>
<dbReference type="InterPro" id="IPR008250">
    <property type="entry name" value="ATPase_P-typ_transduc_dom_A_sf"/>
</dbReference>
<dbReference type="SUPFAM" id="SSF55008">
    <property type="entry name" value="HMA, heavy metal-associated domain"/>
    <property type="match status" value="3"/>
</dbReference>
<keyword evidence="11 15" id="KW-1133">Transmembrane helix</keyword>
<dbReference type="GO" id="GO:0005507">
    <property type="term" value="F:copper ion binding"/>
    <property type="evidence" value="ECO:0007669"/>
    <property type="project" value="InterPro"/>
</dbReference>
<dbReference type="PROSITE" id="PS01047">
    <property type="entry name" value="HMA_1"/>
    <property type="match status" value="2"/>
</dbReference>
<dbReference type="Gene3D" id="3.40.50.1000">
    <property type="entry name" value="HAD superfamily/HAD-like"/>
    <property type="match status" value="1"/>
</dbReference>